<keyword evidence="3" id="KW-1185">Reference proteome</keyword>
<feature type="transmembrane region" description="Helical" evidence="1">
    <location>
        <begin position="133"/>
        <end position="151"/>
    </location>
</feature>
<evidence type="ECO:0000313" key="2">
    <source>
        <dbReference type="EMBL" id="PKR77946.1"/>
    </source>
</evidence>
<keyword evidence="1" id="KW-0812">Transmembrane</keyword>
<keyword evidence="1" id="KW-1133">Transmembrane helix</keyword>
<name>A0A2I0QUE2_9BACI</name>
<accession>A0A2I0QUE2</accession>
<reference evidence="2 3" key="1">
    <citation type="submission" date="2017-06" db="EMBL/GenBank/DDBJ databases">
        <title>the draft geome sequence of Illustriluteabacillus marina B3227.</title>
        <authorList>
            <person name="He R.-H."/>
            <person name="Du Z.-J."/>
        </authorList>
    </citation>
    <scope>NUCLEOTIDE SEQUENCE [LARGE SCALE GENOMIC DNA]</scope>
    <source>
        <strain evidence="2 3">B3227</strain>
    </source>
</reference>
<dbReference type="EMBL" id="PJNH01000002">
    <property type="protein sequence ID" value="PKR77946.1"/>
    <property type="molecule type" value="Genomic_DNA"/>
</dbReference>
<keyword evidence="1" id="KW-0472">Membrane</keyword>
<feature type="transmembrane region" description="Helical" evidence="1">
    <location>
        <begin position="157"/>
        <end position="182"/>
    </location>
</feature>
<evidence type="ECO:0000256" key="1">
    <source>
        <dbReference type="SAM" id="Phobius"/>
    </source>
</evidence>
<feature type="transmembrane region" description="Helical" evidence="1">
    <location>
        <begin position="67"/>
        <end position="88"/>
    </location>
</feature>
<gene>
    <name evidence="2" type="ORF">CEY16_08455</name>
</gene>
<protein>
    <submittedName>
        <fullName evidence="2">Uncharacterized protein</fullName>
    </submittedName>
</protein>
<feature type="transmembrane region" description="Helical" evidence="1">
    <location>
        <begin position="36"/>
        <end position="55"/>
    </location>
</feature>
<feature type="transmembrane region" description="Helical" evidence="1">
    <location>
        <begin position="12"/>
        <end position="30"/>
    </location>
</feature>
<organism evidence="2 3">
    <name type="scientific">Halalkalibacillus sediminis</name>
    <dbReference type="NCBI Taxonomy" id="2018042"/>
    <lineage>
        <taxon>Bacteria</taxon>
        <taxon>Bacillati</taxon>
        <taxon>Bacillota</taxon>
        <taxon>Bacilli</taxon>
        <taxon>Bacillales</taxon>
        <taxon>Bacillaceae</taxon>
        <taxon>Halalkalibacillus</taxon>
    </lineage>
</organism>
<feature type="transmembrane region" description="Helical" evidence="1">
    <location>
        <begin position="94"/>
        <end position="113"/>
    </location>
</feature>
<dbReference type="AlphaFoldDB" id="A0A2I0QUE2"/>
<dbReference type="Proteomes" id="UP000243524">
    <property type="component" value="Unassembled WGS sequence"/>
</dbReference>
<evidence type="ECO:0000313" key="3">
    <source>
        <dbReference type="Proteomes" id="UP000243524"/>
    </source>
</evidence>
<comment type="caution">
    <text evidence="2">The sequence shown here is derived from an EMBL/GenBank/DDBJ whole genome shotgun (WGS) entry which is preliminary data.</text>
</comment>
<proteinExistence type="predicted"/>
<sequence>MSTKEVTFKNSRIIQTSLMLFFIGLIGGYLPEENFTIIFLNFGIAFICTILFFYIWKRYRYESKRYFSLFSYVMIIGISIFFIIPILRTTYSHFAFWIVLLLISIMILLPHLYHEHIFKVVHKPYKYKLGKAFTIGLFLIFTFGGGVYMAILTSESVSGLIASIATFLISTLLLFLAPILLVKPDKVEELKAR</sequence>